<evidence type="ECO:0000256" key="3">
    <source>
        <dbReference type="ARBA" id="ARBA00022771"/>
    </source>
</evidence>
<dbReference type="AlphaFoldDB" id="A0A2N0PPK5"/>
<keyword evidence="2" id="KW-0479">Metal-binding</keyword>
<dbReference type="PROSITE" id="PS00344">
    <property type="entry name" value="GATA_ZN_FINGER_1"/>
    <property type="match status" value="1"/>
</dbReference>
<evidence type="ECO:0000256" key="7">
    <source>
        <dbReference type="SAM" id="Coils"/>
    </source>
</evidence>
<dbReference type="Gene3D" id="3.30.50.10">
    <property type="entry name" value="Erythroid Transcription Factor GATA-1, subunit A"/>
    <property type="match status" value="1"/>
</dbReference>
<sequence>MGDEMNAQVDNFLNKLTRGTHNIDQCVAKMVSGVESVDTFAILDTELGPVDVRQELNRIQRLPELRRQRDELEMWQNEKIDLNSLVNDKEANSMLTVLENASFQEMLDLNAKSLAELISANENAVDLQGSQEQKQLVDDIQHRLFQLAQHAPKDEIKSGATPPMQSYVMPASMAGPQATKTLLPKYTMSGVEQNDPISALAPSLPEFPAISKSRTKPCNYNPAGKCANCQTTDTPGWRAGETPDQKLCNACGLYYAKNKSHRPSNLWATSSR</sequence>
<accession>A0A2N0PPK5</accession>
<evidence type="ECO:0000256" key="4">
    <source>
        <dbReference type="ARBA" id="ARBA00022833"/>
    </source>
</evidence>
<evidence type="ECO:0000256" key="5">
    <source>
        <dbReference type="ARBA" id="ARBA00023242"/>
    </source>
</evidence>
<dbReference type="PROSITE" id="PS50114">
    <property type="entry name" value="GATA_ZN_FINGER_2"/>
    <property type="match status" value="1"/>
</dbReference>
<keyword evidence="5" id="KW-0539">Nucleus</keyword>
<feature type="coiled-coil region" evidence="7">
    <location>
        <begin position="65"/>
        <end position="92"/>
    </location>
</feature>
<keyword evidence="7" id="KW-0175">Coiled coil</keyword>
<evidence type="ECO:0000259" key="8">
    <source>
        <dbReference type="PROSITE" id="PS50114"/>
    </source>
</evidence>
<protein>
    <recommendedName>
        <fullName evidence="8">GATA-type domain-containing protein</fullName>
    </recommendedName>
</protein>
<dbReference type="PANTHER" id="PTHR10071">
    <property type="entry name" value="TRANSCRIPTION FACTOR GATA FAMILY MEMBER"/>
    <property type="match status" value="1"/>
</dbReference>
<feature type="domain" description="GATA-type" evidence="8">
    <location>
        <begin position="220"/>
        <end position="263"/>
    </location>
</feature>
<comment type="caution">
    <text evidence="9">The sequence shown here is derived from an EMBL/GenBank/DDBJ whole genome shotgun (WGS) entry which is preliminary data.</text>
</comment>
<evidence type="ECO:0000313" key="9">
    <source>
        <dbReference type="EMBL" id="PKC08750.1"/>
    </source>
</evidence>
<reference evidence="9 10" key="1">
    <citation type="submission" date="2016-04" db="EMBL/GenBank/DDBJ databases">
        <title>Genome analyses suggest a sexual origin of heterokaryosis in a supposedly ancient asexual fungus.</title>
        <authorList>
            <person name="Ropars J."/>
            <person name="Sedzielewska K."/>
            <person name="Noel J."/>
            <person name="Charron P."/>
            <person name="Farinelli L."/>
            <person name="Marton T."/>
            <person name="Kruger M."/>
            <person name="Pelin A."/>
            <person name="Brachmann A."/>
            <person name="Corradi N."/>
        </authorList>
    </citation>
    <scope>NUCLEOTIDE SEQUENCE [LARGE SCALE GENOMIC DNA]</scope>
    <source>
        <strain evidence="9 10">A5</strain>
    </source>
</reference>
<dbReference type="InterPro" id="IPR039355">
    <property type="entry name" value="Transcription_factor_GATA"/>
</dbReference>
<evidence type="ECO:0000256" key="1">
    <source>
        <dbReference type="ARBA" id="ARBA00004123"/>
    </source>
</evidence>
<evidence type="ECO:0000313" key="10">
    <source>
        <dbReference type="Proteomes" id="UP000232722"/>
    </source>
</evidence>
<dbReference type="CDD" id="cd00202">
    <property type="entry name" value="ZnF_GATA"/>
    <property type="match status" value="1"/>
</dbReference>
<evidence type="ECO:0000256" key="6">
    <source>
        <dbReference type="PROSITE-ProRule" id="PRU00094"/>
    </source>
</evidence>
<keyword evidence="4" id="KW-0862">Zinc</keyword>
<dbReference type="SMART" id="SM00401">
    <property type="entry name" value="ZnF_GATA"/>
    <property type="match status" value="1"/>
</dbReference>
<dbReference type="GO" id="GO:0000978">
    <property type="term" value="F:RNA polymerase II cis-regulatory region sequence-specific DNA binding"/>
    <property type="evidence" value="ECO:0007669"/>
    <property type="project" value="TreeGrafter"/>
</dbReference>
<evidence type="ECO:0000256" key="2">
    <source>
        <dbReference type="ARBA" id="ARBA00022723"/>
    </source>
</evidence>
<dbReference type="InterPro" id="IPR013088">
    <property type="entry name" value="Znf_NHR/GATA"/>
</dbReference>
<dbReference type="PANTHER" id="PTHR10071:SF281">
    <property type="entry name" value="BOX A-BINDING FACTOR-RELATED"/>
    <property type="match status" value="1"/>
</dbReference>
<dbReference type="GO" id="GO:0008270">
    <property type="term" value="F:zinc ion binding"/>
    <property type="evidence" value="ECO:0007669"/>
    <property type="project" value="UniProtKB-KW"/>
</dbReference>
<dbReference type="VEuPathDB" id="FungiDB:FUN_018212"/>
<name>A0A2N0PPK5_9GLOM</name>
<gene>
    <name evidence="9" type="ORF">RhiirA5_357502</name>
</gene>
<dbReference type="GO" id="GO:0005634">
    <property type="term" value="C:nucleus"/>
    <property type="evidence" value="ECO:0007669"/>
    <property type="project" value="UniProtKB-SubCell"/>
</dbReference>
<dbReference type="EMBL" id="LLXJ01000517">
    <property type="protein sequence ID" value="PKC08750.1"/>
    <property type="molecule type" value="Genomic_DNA"/>
</dbReference>
<keyword evidence="3 6" id="KW-0863">Zinc-finger</keyword>
<dbReference type="Pfam" id="PF00320">
    <property type="entry name" value="GATA"/>
    <property type="match status" value="1"/>
</dbReference>
<dbReference type="InterPro" id="IPR000679">
    <property type="entry name" value="Znf_GATA"/>
</dbReference>
<reference evidence="9 10" key="2">
    <citation type="submission" date="2017-09" db="EMBL/GenBank/DDBJ databases">
        <title>Extensive intraspecific genome diversity in a model arbuscular mycorrhizal fungus.</title>
        <authorList>
            <person name="Chen E.C."/>
            <person name="Morin E."/>
            <person name="Beaudet D."/>
            <person name="Noel J."/>
            <person name="Ndikumana S."/>
            <person name="Charron P."/>
            <person name="St-Onge C."/>
            <person name="Giorgi J."/>
            <person name="Grigoriev I.V."/>
            <person name="Roux C."/>
            <person name="Martin F.M."/>
            <person name="Corradi N."/>
        </authorList>
    </citation>
    <scope>NUCLEOTIDE SEQUENCE [LARGE SCALE GENOMIC DNA]</scope>
    <source>
        <strain evidence="9 10">A5</strain>
    </source>
</reference>
<dbReference type="VEuPathDB" id="FungiDB:RhiirFUN_019593"/>
<comment type="subcellular location">
    <subcellularLocation>
        <location evidence="1">Nucleus</location>
    </subcellularLocation>
</comment>
<organism evidence="9 10">
    <name type="scientific">Rhizophagus irregularis</name>
    <dbReference type="NCBI Taxonomy" id="588596"/>
    <lineage>
        <taxon>Eukaryota</taxon>
        <taxon>Fungi</taxon>
        <taxon>Fungi incertae sedis</taxon>
        <taxon>Mucoromycota</taxon>
        <taxon>Glomeromycotina</taxon>
        <taxon>Glomeromycetes</taxon>
        <taxon>Glomerales</taxon>
        <taxon>Glomeraceae</taxon>
        <taxon>Rhizophagus</taxon>
    </lineage>
</organism>
<dbReference type="GO" id="GO:0000981">
    <property type="term" value="F:DNA-binding transcription factor activity, RNA polymerase II-specific"/>
    <property type="evidence" value="ECO:0007669"/>
    <property type="project" value="TreeGrafter"/>
</dbReference>
<dbReference type="SUPFAM" id="SSF57716">
    <property type="entry name" value="Glucocorticoid receptor-like (DNA-binding domain)"/>
    <property type="match status" value="1"/>
</dbReference>
<dbReference type="GO" id="GO:0000122">
    <property type="term" value="P:negative regulation of transcription by RNA polymerase II"/>
    <property type="evidence" value="ECO:0007669"/>
    <property type="project" value="TreeGrafter"/>
</dbReference>
<proteinExistence type="predicted"/>
<dbReference type="GO" id="GO:0045944">
    <property type="term" value="P:positive regulation of transcription by RNA polymerase II"/>
    <property type="evidence" value="ECO:0007669"/>
    <property type="project" value="TreeGrafter"/>
</dbReference>
<dbReference type="Proteomes" id="UP000232722">
    <property type="component" value="Unassembled WGS sequence"/>
</dbReference>